<sequence length="114" mass="13123">MQLTVLRPLAPHHVNGVDHVPREQERTTWNVMHLTALRPLLLHQFNGADHFEREQERAMFVLKDMHLAALKPFGSHQDNGVDSDGDESSDGELHRIFDESELRDHSINIKETLV</sequence>
<dbReference type="Gramene" id="ERN00541">
    <property type="protein sequence ID" value="ERN00541"/>
    <property type="gene ID" value="AMTR_s00102p00087570"/>
</dbReference>
<dbReference type="HOGENOM" id="CLU_2124439_0_0_1"/>
<reference evidence="3" key="1">
    <citation type="journal article" date="2013" name="Science">
        <title>The Amborella genome and the evolution of flowering plants.</title>
        <authorList>
            <consortium name="Amborella Genome Project"/>
        </authorList>
    </citation>
    <scope>NUCLEOTIDE SEQUENCE [LARGE SCALE GENOMIC DNA]</scope>
</reference>
<dbReference type="AlphaFoldDB" id="W1NZ02"/>
<dbReference type="EMBL" id="KI394858">
    <property type="protein sequence ID" value="ERN00541.1"/>
    <property type="molecule type" value="Genomic_DNA"/>
</dbReference>
<feature type="compositionally biased region" description="Acidic residues" evidence="1">
    <location>
        <begin position="81"/>
        <end position="90"/>
    </location>
</feature>
<evidence type="ECO:0000313" key="2">
    <source>
        <dbReference type="EMBL" id="ERN00541.1"/>
    </source>
</evidence>
<evidence type="ECO:0000256" key="1">
    <source>
        <dbReference type="SAM" id="MobiDB-lite"/>
    </source>
</evidence>
<proteinExistence type="predicted"/>
<organism evidence="2 3">
    <name type="scientific">Amborella trichopoda</name>
    <dbReference type="NCBI Taxonomy" id="13333"/>
    <lineage>
        <taxon>Eukaryota</taxon>
        <taxon>Viridiplantae</taxon>
        <taxon>Streptophyta</taxon>
        <taxon>Embryophyta</taxon>
        <taxon>Tracheophyta</taxon>
        <taxon>Spermatophyta</taxon>
        <taxon>Magnoliopsida</taxon>
        <taxon>Amborellales</taxon>
        <taxon>Amborellaceae</taxon>
        <taxon>Amborella</taxon>
    </lineage>
</organism>
<name>W1NZ02_AMBTC</name>
<protein>
    <submittedName>
        <fullName evidence="2">Uncharacterized protein</fullName>
    </submittedName>
</protein>
<accession>W1NZ02</accession>
<feature type="region of interest" description="Disordered" evidence="1">
    <location>
        <begin position="73"/>
        <end position="97"/>
    </location>
</feature>
<evidence type="ECO:0000313" key="3">
    <source>
        <dbReference type="Proteomes" id="UP000017836"/>
    </source>
</evidence>
<dbReference type="Proteomes" id="UP000017836">
    <property type="component" value="Unassembled WGS sequence"/>
</dbReference>
<gene>
    <name evidence="2" type="ORF">AMTR_s00102p00087570</name>
</gene>
<keyword evidence="3" id="KW-1185">Reference proteome</keyword>